<dbReference type="InterPro" id="IPR050352">
    <property type="entry name" value="ABCG_transporters"/>
</dbReference>
<dbReference type="GO" id="GO:0005524">
    <property type="term" value="F:ATP binding"/>
    <property type="evidence" value="ECO:0007669"/>
    <property type="project" value="InterPro"/>
</dbReference>
<feature type="region of interest" description="Disordered" evidence="7">
    <location>
        <begin position="1"/>
        <end position="31"/>
    </location>
</feature>
<evidence type="ECO:0000256" key="1">
    <source>
        <dbReference type="ARBA" id="ARBA00004141"/>
    </source>
</evidence>
<dbReference type="InterPro" id="IPR027417">
    <property type="entry name" value="P-loop_NTPase"/>
</dbReference>
<dbReference type="AlphaFoldDB" id="A0A7R9BXP6"/>
<evidence type="ECO:0000313" key="10">
    <source>
        <dbReference type="Proteomes" id="UP000678499"/>
    </source>
</evidence>
<gene>
    <name evidence="9" type="ORF">NMOB1V02_LOCUS9799</name>
</gene>
<evidence type="ECO:0000256" key="3">
    <source>
        <dbReference type="ARBA" id="ARBA00022448"/>
    </source>
</evidence>
<dbReference type="PANTHER" id="PTHR48041:SF63">
    <property type="entry name" value="EARLY GENE AT 23, ISOFORM C"/>
    <property type="match status" value="1"/>
</dbReference>
<dbReference type="Pfam" id="PF00005">
    <property type="entry name" value="ABC_tran"/>
    <property type="match status" value="1"/>
</dbReference>
<dbReference type="OrthoDB" id="66620at2759"/>
<keyword evidence="6" id="KW-0472">Membrane</keyword>
<sequence length="195" mass="20645">MTTTTTTTNEKPAATHLQKALPPSGTATTLDMPDDEPLLAVPPPTMTTTPTTTTTATATTMMASSGAIENNNNNNKLQGRLLAGVDAFTPPPGSPRSCATVDLAFHDVCVSVDKVPLLANIRGFVRPGEILAVMGPSGAGKTTLLNVLSGRLKPDSGCVSFNGEDLQKRHKRKTCYVLQHDVFFQNLTLRQTLLG</sequence>
<dbReference type="EMBL" id="OA885584">
    <property type="protein sequence ID" value="CAD7282169.1"/>
    <property type="molecule type" value="Genomic_DNA"/>
</dbReference>
<comment type="similarity">
    <text evidence="2">Belongs to the ABC transporter superfamily. ABCG family. Eye pigment precursor importer (TC 3.A.1.204) subfamily.</text>
</comment>
<dbReference type="EMBL" id="CAJPEX010003547">
    <property type="protein sequence ID" value="CAG0922321.1"/>
    <property type="molecule type" value="Genomic_DNA"/>
</dbReference>
<organism evidence="9">
    <name type="scientific">Notodromas monacha</name>
    <dbReference type="NCBI Taxonomy" id="399045"/>
    <lineage>
        <taxon>Eukaryota</taxon>
        <taxon>Metazoa</taxon>
        <taxon>Ecdysozoa</taxon>
        <taxon>Arthropoda</taxon>
        <taxon>Crustacea</taxon>
        <taxon>Oligostraca</taxon>
        <taxon>Ostracoda</taxon>
        <taxon>Podocopa</taxon>
        <taxon>Podocopida</taxon>
        <taxon>Cypridocopina</taxon>
        <taxon>Cypridoidea</taxon>
        <taxon>Cyprididae</taxon>
        <taxon>Notodromas</taxon>
    </lineage>
</organism>
<protein>
    <recommendedName>
        <fullName evidence="8">ABC transporter domain-containing protein</fullName>
    </recommendedName>
</protein>
<keyword evidence="4" id="KW-0812">Transmembrane</keyword>
<evidence type="ECO:0000256" key="2">
    <source>
        <dbReference type="ARBA" id="ARBA00005814"/>
    </source>
</evidence>
<dbReference type="GO" id="GO:0016887">
    <property type="term" value="F:ATP hydrolysis activity"/>
    <property type="evidence" value="ECO:0007669"/>
    <property type="project" value="InterPro"/>
</dbReference>
<proteinExistence type="inferred from homology"/>
<dbReference type="SUPFAM" id="SSF52540">
    <property type="entry name" value="P-loop containing nucleoside triphosphate hydrolases"/>
    <property type="match status" value="1"/>
</dbReference>
<accession>A0A7R9BXP6</accession>
<evidence type="ECO:0000259" key="8">
    <source>
        <dbReference type="Pfam" id="PF00005"/>
    </source>
</evidence>
<evidence type="ECO:0000256" key="7">
    <source>
        <dbReference type="SAM" id="MobiDB-lite"/>
    </source>
</evidence>
<dbReference type="PANTHER" id="PTHR48041">
    <property type="entry name" value="ABC TRANSPORTER G FAMILY MEMBER 28"/>
    <property type="match status" value="1"/>
</dbReference>
<dbReference type="Gene3D" id="3.40.50.300">
    <property type="entry name" value="P-loop containing nucleotide triphosphate hydrolases"/>
    <property type="match status" value="1"/>
</dbReference>
<keyword evidence="10" id="KW-1185">Reference proteome</keyword>
<dbReference type="GO" id="GO:0005886">
    <property type="term" value="C:plasma membrane"/>
    <property type="evidence" value="ECO:0007669"/>
    <property type="project" value="TreeGrafter"/>
</dbReference>
<evidence type="ECO:0000256" key="4">
    <source>
        <dbReference type="ARBA" id="ARBA00022692"/>
    </source>
</evidence>
<reference evidence="9" key="1">
    <citation type="submission" date="2020-11" db="EMBL/GenBank/DDBJ databases">
        <authorList>
            <person name="Tran Van P."/>
        </authorList>
    </citation>
    <scope>NUCLEOTIDE SEQUENCE</scope>
</reference>
<keyword evidence="3" id="KW-0813">Transport</keyword>
<dbReference type="InterPro" id="IPR003439">
    <property type="entry name" value="ABC_transporter-like_ATP-bd"/>
</dbReference>
<evidence type="ECO:0000313" key="9">
    <source>
        <dbReference type="EMBL" id="CAD7282169.1"/>
    </source>
</evidence>
<keyword evidence="5" id="KW-1133">Transmembrane helix</keyword>
<evidence type="ECO:0000256" key="5">
    <source>
        <dbReference type="ARBA" id="ARBA00022989"/>
    </source>
</evidence>
<comment type="subcellular location">
    <subcellularLocation>
        <location evidence="1">Membrane</location>
        <topology evidence="1">Multi-pass membrane protein</topology>
    </subcellularLocation>
</comment>
<dbReference type="GO" id="GO:0042626">
    <property type="term" value="F:ATPase-coupled transmembrane transporter activity"/>
    <property type="evidence" value="ECO:0007669"/>
    <property type="project" value="TreeGrafter"/>
</dbReference>
<dbReference type="Proteomes" id="UP000678499">
    <property type="component" value="Unassembled WGS sequence"/>
</dbReference>
<name>A0A7R9BXP6_9CRUS</name>
<evidence type="ECO:0000256" key="6">
    <source>
        <dbReference type="ARBA" id="ARBA00023136"/>
    </source>
</evidence>
<feature type="domain" description="ABC transporter" evidence="8">
    <location>
        <begin position="120"/>
        <end position="191"/>
    </location>
</feature>